<feature type="transmembrane region" description="Helical" evidence="1">
    <location>
        <begin position="50"/>
        <end position="68"/>
    </location>
</feature>
<dbReference type="STRING" id="1802701.A3A33_01095"/>
<name>A0A1F8GT82_9BACT</name>
<evidence type="ECO:0000313" key="3">
    <source>
        <dbReference type="Proteomes" id="UP000179047"/>
    </source>
</evidence>
<keyword evidence="1" id="KW-0812">Transmembrane</keyword>
<keyword evidence="1" id="KW-1133">Transmembrane helix</keyword>
<evidence type="ECO:0000256" key="1">
    <source>
        <dbReference type="SAM" id="Phobius"/>
    </source>
</evidence>
<feature type="transmembrane region" description="Helical" evidence="1">
    <location>
        <begin position="80"/>
        <end position="104"/>
    </location>
</feature>
<sequence length="106" mass="11820">MNSLRKVYASSIAAILAIITAATFTIIGELSAPFKSWLKLISGHHWETKSIFTIIAYVVVFAITYAMVRDPQPTRVRSTLRWLIVIAVLCTVIVVGYFVFAYGAHE</sequence>
<proteinExistence type="predicted"/>
<comment type="caution">
    <text evidence="2">The sequence shown here is derived from an EMBL/GenBank/DDBJ whole genome shotgun (WGS) entry which is preliminary data.</text>
</comment>
<dbReference type="EMBL" id="MGKP01000014">
    <property type="protein sequence ID" value="OGN28637.1"/>
    <property type="molecule type" value="Genomic_DNA"/>
</dbReference>
<evidence type="ECO:0000313" key="2">
    <source>
        <dbReference type="EMBL" id="OGN28637.1"/>
    </source>
</evidence>
<organism evidence="2 3">
    <name type="scientific">Candidatus Yanofskybacteria bacterium RIFCSPLOWO2_01_FULL_49_25</name>
    <dbReference type="NCBI Taxonomy" id="1802701"/>
    <lineage>
        <taxon>Bacteria</taxon>
        <taxon>Candidatus Yanofskyibacteriota</taxon>
    </lineage>
</organism>
<accession>A0A1F8GT82</accession>
<dbReference type="AlphaFoldDB" id="A0A1F8GT82"/>
<dbReference type="Proteomes" id="UP000179047">
    <property type="component" value="Unassembled WGS sequence"/>
</dbReference>
<feature type="transmembrane region" description="Helical" evidence="1">
    <location>
        <begin position="7"/>
        <end position="30"/>
    </location>
</feature>
<gene>
    <name evidence="2" type="ORF">A3A33_01095</name>
</gene>
<keyword evidence="1" id="KW-0472">Membrane</keyword>
<reference evidence="2 3" key="1">
    <citation type="journal article" date="2016" name="Nat. Commun.">
        <title>Thousands of microbial genomes shed light on interconnected biogeochemical processes in an aquifer system.</title>
        <authorList>
            <person name="Anantharaman K."/>
            <person name="Brown C.T."/>
            <person name="Hug L.A."/>
            <person name="Sharon I."/>
            <person name="Castelle C.J."/>
            <person name="Probst A.J."/>
            <person name="Thomas B.C."/>
            <person name="Singh A."/>
            <person name="Wilkins M.J."/>
            <person name="Karaoz U."/>
            <person name="Brodie E.L."/>
            <person name="Williams K.H."/>
            <person name="Hubbard S.S."/>
            <person name="Banfield J.F."/>
        </authorList>
    </citation>
    <scope>NUCLEOTIDE SEQUENCE [LARGE SCALE GENOMIC DNA]</scope>
</reference>
<protein>
    <submittedName>
        <fullName evidence="2">Uncharacterized protein</fullName>
    </submittedName>
</protein>